<comment type="caution">
    <text evidence="6">Lacks conserved residue(s) required for the propagation of feature annotation.</text>
</comment>
<keyword evidence="3 6" id="KW-0812">Transmembrane</keyword>
<feature type="transmembrane region" description="Helical" evidence="6">
    <location>
        <begin position="559"/>
        <end position="582"/>
    </location>
</feature>
<dbReference type="InterPro" id="IPR007632">
    <property type="entry name" value="Anoctamin"/>
</dbReference>
<comment type="similarity">
    <text evidence="2 6">Belongs to the anoctamin family.</text>
</comment>
<name>A0ABD2PPZ4_9PLAT</name>
<reference evidence="8 9" key="1">
    <citation type="submission" date="2024-11" db="EMBL/GenBank/DDBJ databases">
        <title>Adaptive evolution of stress response genes in parasites aligns with host niche diversity.</title>
        <authorList>
            <person name="Hahn C."/>
            <person name="Resl P."/>
        </authorList>
    </citation>
    <scope>NUCLEOTIDE SEQUENCE [LARGE SCALE GENOMIC DNA]</scope>
    <source>
        <strain evidence="8">EGGRZ-B1_66</strain>
        <tissue evidence="8">Body</tissue>
    </source>
</reference>
<evidence type="ECO:0000256" key="4">
    <source>
        <dbReference type="ARBA" id="ARBA00022989"/>
    </source>
</evidence>
<evidence type="ECO:0000313" key="9">
    <source>
        <dbReference type="Proteomes" id="UP001626550"/>
    </source>
</evidence>
<evidence type="ECO:0000256" key="2">
    <source>
        <dbReference type="ARBA" id="ARBA00009671"/>
    </source>
</evidence>
<feature type="transmembrane region" description="Helical" evidence="6">
    <location>
        <begin position="265"/>
        <end position="287"/>
    </location>
</feature>
<evidence type="ECO:0000256" key="3">
    <source>
        <dbReference type="ARBA" id="ARBA00022692"/>
    </source>
</evidence>
<evidence type="ECO:0000256" key="6">
    <source>
        <dbReference type="RuleBase" id="RU280814"/>
    </source>
</evidence>
<dbReference type="EMBL" id="JBJKFK010003773">
    <property type="protein sequence ID" value="KAL3309570.1"/>
    <property type="molecule type" value="Genomic_DNA"/>
</dbReference>
<evidence type="ECO:0000313" key="8">
    <source>
        <dbReference type="EMBL" id="KAL3309570.1"/>
    </source>
</evidence>
<feature type="transmembrane region" description="Helical" evidence="6">
    <location>
        <begin position="346"/>
        <end position="370"/>
    </location>
</feature>
<keyword evidence="5 6" id="KW-0472">Membrane</keyword>
<organism evidence="8 9">
    <name type="scientific">Cichlidogyrus casuarinus</name>
    <dbReference type="NCBI Taxonomy" id="1844966"/>
    <lineage>
        <taxon>Eukaryota</taxon>
        <taxon>Metazoa</taxon>
        <taxon>Spiralia</taxon>
        <taxon>Lophotrochozoa</taxon>
        <taxon>Platyhelminthes</taxon>
        <taxon>Monogenea</taxon>
        <taxon>Monopisthocotylea</taxon>
        <taxon>Dactylogyridea</taxon>
        <taxon>Ancyrocephalidae</taxon>
        <taxon>Cichlidogyrus</taxon>
    </lineage>
</organism>
<dbReference type="PANTHER" id="PTHR12308">
    <property type="entry name" value="ANOCTAMIN"/>
    <property type="match status" value="1"/>
</dbReference>
<comment type="subcellular location">
    <subcellularLocation>
        <location evidence="1 6">Membrane</location>
        <topology evidence="1 6">Multi-pass membrane protein</topology>
    </subcellularLocation>
</comment>
<dbReference type="Proteomes" id="UP001626550">
    <property type="component" value="Unassembled WGS sequence"/>
</dbReference>
<comment type="caution">
    <text evidence="8">The sequence shown here is derived from an EMBL/GenBank/DDBJ whole genome shotgun (WGS) entry which is preliminary data.</text>
</comment>
<dbReference type="InterPro" id="IPR049452">
    <property type="entry name" value="Anoctamin_TM"/>
</dbReference>
<sequence>MDLEFCLFIDACKSKDKIHRHKHNQDFCTHLANILSKPDVNGYYLLTEKCCDGELESDHSKHYIICKVPQSMMNMCIDRIIRENSSDFAESFSSRFADSLTFGQRVQIADLSLAMLRISKEDLSSLVTGESLEIRESRIGEKGRYNEFSDQLFLRLKSLGLITSPVVRHNRDHRRNILSSFFGIISPLFALSGSSSTCSTPFFPPIKKVRDYLGDSVGAYFCWMQSYLLLLFFPASLGCFLCYAPRLVNCLFEEPVFLPFSESRASLRFFYSFAIIIWSFVCLKVWFRERETLTYEWSERSNAKYINYCAGTNLHTRAQFIGQWRVNPSTTEMEFYYPTNQKRLRYVFSGLATLLCFLLAALVNAVLLNLEGYIPEEDRFNIEWFGYWGRHWVNPQMQEQFPHYQWYVLGVGILHPKVIFIMNQIVFRCIAERLTQFENHKTDTEFETALVVKRFVFEAVDAYGCLFYLGLVQTNWQALQSMLTMMFLTDSARRITLECLIPYLSYKIGQLRESRSYTHHKKTDSPNKEETKRKVKKELHADAYDPFDDYLEMILQHGYIVLFAVANPSLIGLFAVVCNWIEMNSDMLKMLFVLQRPIPKAFPQCQSVWLFLLALQASVGVVSNLALMYSHSLIDQLDFIVLENALIVLAVFICFFFSNETASTRDLRRSRVIHQKRLLESHFTK</sequence>
<dbReference type="PANTHER" id="PTHR12308:SF73">
    <property type="entry name" value="ANOCTAMIN"/>
    <property type="match status" value="1"/>
</dbReference>
<feature type="transmembrane region" description="Helical" evidence="6">
    <location>
        <begin position="608"/>
        <end position="627"/>
    </location>
</feature>
<feature type="transmembrane region" description="Helical" evidence="6">
    <location>
        <begin position="639"/>
        <end position="658"/>
    </location>
</feature>
<evidence type="ECO:0000256" key="5">
    <source>
        <dbReference type="ARBA" id="ARBA00023136"/>
    </source>
</evidence>
<evidence type="ECO:0000256" key="1">
    <source>
        <dbReference type="ARBA" id="ARBA00004141"/>
    </source>
</evidence>
<gene>
    <name evidence="8" type="ORF">Ciccas_011883</name>
</gene>
<dbReference type="Pfam" id="PF04547">
    <property type="entry name" value="Anoctamin"/>
    <property type="match status" value="1"/>
</dbReference>
<dbReference type="AlphaFoldDB" id="A0ABD2PPZ4"/>
<protein>
    <recommendedName>
        <fullName evidence="6">Anoctamin</fullName>
    </recommendedName>
</protein>
<keyword evidence="9" id="KW-1185">Reference proteome</keyword>
<accession>A0ABD2PPZ4</accession>
<dbReference type="GO" id="GO:0016020">
    <property type="term" value="C:membrane"/>
    <property type="evidence" value="ECO:0007669"/>
    <property type="project" value="UniProtKB-SubCell"/>
</dbReference>
<evidence type="ECO:0000259" key="7">
    <source>
        <dbReference type="Pfam" id="PF04547"/>
    </source>
</evidence>
<feature type="domain" description="Anoctamin transmembrane" evidence="7">
    <location>
        <begin position="209"/>
        <end position="669"/>
    </location>
</feature>
<keyword evidence="4 6" id="KW-1133">Transmembrane helix</keyword>
<proteinExistence type="inferred from homology"/>
<feature type="transmembrane region" description="Helical" evidence="6">
    <location>
        <begin position="217"/>
        <end position="244"/>
    </location>
</feature>
<feature type="transmembrane region" description="Helical" evidence="6">
    <location>
        <begin position="177"/>
        <end position="197"/>
    </location>
</feature>